<sequence length="148" mass="16800">MIRVRGLSSEEVLAASGYVPHRAASGGSRFQELLKSAREVCIREQLEGMLASIEEQGRRLVKTMSLADLKKYREMLARFLRQCVESGLDLKEERFFNRYGRQTVLTAVRIVDRKLLELTELVLSESADAVRVLAIVDEIRGLLLDLYA</sequence>
<dbReference type="Proteomes" id="UP000322294">
    <property type="component" value="Unassembled WGS sequence"/>
</dbReference>
<dbReference type="InterPro" id="IPR024042">
    <property type="entry name" value="TM1646-like_dom_sf"/>
</dbReference>
<evidence type="ECO:0008006" key="3">
    <source>
        <dbReference type="Google" id="ProtNLM"/>
    </source>
</evidence>
<evidence type="ECO:0000313" key="2">
    <source>
        <dbReference type="Proteomes" id="UP000322294"/>
    </source>
</evidence>
<dbReference type="OrthoDB" id="1680946at2"/>
<dbReference type="Gene3D" id="1.20.120.490">
    <property type="entry name" value="Hypothetical protein TM1646-like domain"/>
    <property type="match status" value="1"/>
</dbReference>
<dbReference type="InterPro" id="IPR005585">
    <property type="entry name" value="DUF327"/>
</dbReference>
<accession>A0A5S5AX30</accession>
<evidence type="ECO:0000313" key="1">
    <source>
        <dbReference type="EMBL" id="TYP57390.1"/>
    </source>
</evidence>
<dbReference type="Pfam" id="PF03885">
    <property type="entry name" value="DUF327"/>
    <property type="match status" value="1"/>
</dbReference>
<name>A0A5S5AX30_9FIRM</name>
<dbReference type="RefSeq" id="WP_148866508.1">
    <property type="nucleotide sequence ID" value="NZ_VNHO01000006.1"/>
</dbReference>
<comment type="caution">
    <text evidence="1">The sequence shown here is derived from an EMBL/GenBank/DDBJ whole genome shotgun (WGS) entry which is preliminary data.</text>
</comment>
<reference evidence="1 2" key="1">
    <citation type="submission" date="2019-07" db="EMBL/GenBank/DDBJ databases">
        <title>Genomic Encyclopedia of Type Strains, Phase I: the one thousand microbial genomes (KMG-I) project.</title>
        <authorList>
            <person name="Kyrpides N."/>
        </authorList>
    </citation>
    <scope>NUCLEOTIDE SEQUENCE [LARGE SCALE GENOMIC DNA]</scope>
    <source>
        <strain evidence="1 2">DSM 16647</strain>
    </source>
</reference>
<keyword evidence="2" id="KW-1185">Reference proteome</keyword>
<dbReference type="EMBL" id="VNHO01000006">
    <property type="protein sequence ID" value="TYP57390.1"/>
    <property type="molecule type" value="Genomic_DNA"/>
</dbReference>
<organism evidence="1 2">
    <name type="scientific">Thermosediminibacter litoriperuensis</name>
    <dbReference type="NCBI Taxonomy" id="291989"/>
    <lineage>
        <taxon>Bacteria</taxon>
        <taxon>Bacillati</taxon>
        <taxon>Bacillota</taxon>
        <taxon>Clostridia</taxon>
        <taxon>Thermosediminibacterales</taxon>
        <taxon>Thermosediminibacteraceae</taxon>
        <taxon>Thermosediminibacter</taxon>
    </lineage>
</organism>
<dbReference type="AlphaFoldDB" id="A0A5S5AX30"/>
<proteinExistence type="predicted"/>
<protein>
    <recommendedName>
        <fullName evidence="3">DUF327 family protein</fullName>
    </recommendedName>
</protein>
<dbReference type="SUPFAM" id="SSF158397">
    <property type="entry name" value="TM1646-like"/>
    <property type="match status" value="1"/>
</dbReference>
<gene>
    <name evidence="1" type="ORF">LZ11_00701</name>
</gene>